<dbReference type="Pfam" id="PF01490">
    <property type="entry name" value="Aa_trans"/>
    <property type="match status" value="1"/>
</dbReference>
<evidence type="ECO:0000256" key="6">
    <source>
        <dbReference type="ARBA" id="ARBA00022692"/>
    </source>
</evidence>
<keyword evidence="11" id="KW-0496">Mitochondrion</keyword>
<evidence type="ECO:0000256" key="17">
    <source>
        <dbReference type="ARBA" id="ARBA00042090"/>
    </source>
</evidence>
<dbReference type="GO" id="GO:0005634">
    <property type="term" value="C:nucleus"/>
    <property type="evidence" value="ECO:0007669"/>
    <property type="project" value="UniProtKB-SubCell"/>
</dbReference>
<dbReference type="GO" id="GO:0005524">
    <property type="term" value="F:ATP binding"/>
    <property type="evidence" value="ECO:0007669"/>
    <property type="project" value="UniProtKB-KW"/>
</dbReference>
<sequence>MAMRNQLLRRCVFWNGKIKANVRGYAAKDLRFGTEARAAMLTGVDLLADAVAVTMGPKGRNVIIEQSWGSPKITKDGVTVAKAVELKEKWQNVGARLVQDVANKTNEQAGDGTTCATVLARAIAREGFDSISKGANPIEIRKGVMMAVDVVIDNLKKISKPVTTPEEIAQVATISANGDVSIGNLISEAMKRVGKEGVITVKDGKTLNDEMEVIEGMKFDRGYISPYFINTTKGAKCEFQNCLILFSEKKINSVQEIVPVLELANQHRRPLLIIAEDVDGEALTTLVLNRLKVNLQVCAVKAPGFGDNRKNTLQDMAIASGGMVIGDEANLIKLEEVQLHNLGQVEEVLITKDDTLLLRGKGKKEEIARRIAQIKDEMEISNSEYEKEKMQERLSKLSNGVAVIKVGGSSEVEVNEKKDRVNDAMNATKAAVEEGIVPGGGVALLRCYSALDELKPSNEDQRRGIEIIRKAVRQPCMTIAKNAGVDSAQVVEKVLVRNEPTFGYDALRGEYVDMISSGIIDPTKVIRTALQDAAGVASLLSTAECVITEIPKEDKFPAGGMGGAGGMVESSIPMLTSDGEEPLLFLTFHLSNCAVGVGILSLPFCFQQCGILLGTIVLLFCGVLTKIACRLLVLGCRVVDESNYENYAYRVFGRAGRLAVEISNISYLLGTLTAYFVILGNLTVSLVFKLLNYYSGQISIEILSWNPVAIFFSATVVITPLCLWATPRFMGHLSFVSLSSYAVLVLHVACTGLPKLFSEFTLMNVNWWRAEGIWIAFPVFTVALMCQPALFTVVGELSLRRFLSINKIITGAVNTAIFGYVSYQDDVSGNILLSLKAGVFNELVEFAFLLSLAVSYPLLLYPCRHTNILSVNHFAQGNQLKNFRFRWLSITISIVFISAALASISPNVEYILELCGSLAGSSIGFILPAVLYLQVSSSKEIQRRIEATVCLLVGVCIFCSSVFDMLPVEENFSVEINKRIFTVSSIMSNIYITEPITNGKVRLKTTVGDIDIELWSKECPLACRNFIQLAMEGYYDGTIFHRVERGFIVQGGDPTGTGFGGESVYSEPFKDEFHSRLRYIRRGLVGMASSGRCTNGSQFFFTLGETPELQNKHTLFGKVVGVTLYNMLRLGECEVDQNMRPLHPEKIIGCEVIVNPFNDIVPRIAQKSEPKVDLPEKSVPQTKNLSLLSFAEEEEDDDKEMTAKIQEKMALKGKSVHDLVDHEVISSSKPREVEDAESSYKAGRCRLDVNFSDDDKGHSKDVADYSGSDLMKKKEDELLAVRGAFRAMCREYKKSKKDDTPTVENKNLTPALSEYFAEKEQYKTKCAAALTSENTKREFPMLKIIKRMAGRRYTGDTDEEDDVSEETDINV</sequence>
<dbReference type="PROSITE" id="PS00296">
    <property type="entry name" value="CHAPERONINS_CPN60"/>
    <property type="match status" value="1"/>
</dbReference>
<dbReference type="GO" id="GO:0005759">
    <property type="term" value="C:mitochondrial matrix"/>
    <property type="evidence" value="ECO:0007669"/>
    <property type="project" value="UniProtKB-SubCell"/>
</dbReference>
<comment type="subcellular location">
    <subcellularLocation>
        <location evidence="3">Membrane</location>
    </subcellularLocation>
    <subcellularLocation>
        <location evidence="2">Mitochondrion matrix</location>
    </subcellularLocation>
    <subcellularLocation>
        <location evidence="1">Nucleus</location>
    </subcellularLocation>
</comment>
<accession>A0A0V1FDZ1</accession>
<feature type="region of interest" description="Disordered" evidence="21">
    <location>
        <begin position="1351"/>
        <end position="1371"/>
    </location>
</feature>
<dbReference type="InterPro" id="IPR001844">
    <property type="entry name" value="Cpn60/GroEL"/>
</dbReference>
<dbReference type="CDD" id="cd03344">
    <property type="entry name" value="GroEL"/>
    <property type="match status" value="1"/>
</dbReference>
<keyword evidence="7" id="KW-0547">Nucleotide-binding</keyword>
<feature type="transmembrane region" description="Helical" evidence="22">
    <location>
        <begin position="843"/>
        <end position="863"/>
    </location>
</feature>
<dbReference type="PRINTS" id="PR00298">
    <property type="entry name" value="CHAPERONIN60"/>
</dbReference>
<dbReference type="GO" id="GO:0140662">
    <property type="term" value="F:ATP-dependent protein folding chaperone"/>
    <property type="evidence" value="ECO:0007669"/>
    <property type="project" value="InterPro"/>
</dbReference>
<dbReference type="NCBIfam" id="NF009487">
    <property type="entry name" value="PRK12849.1"/>
    <property type="match status" value="1"/>
</dbReference>
<feature type="transmembrane region" description="Helical" evidence="22">
    <location>
        <begin position="774"/>
        <end position="793"/>
    </location>
</feature>
<dbReference type="HAMAP" id="MF_00600">
    <property type="entry name" value="CH60"/>
    <property type="match status" value="1"/>
</dbReference>
<gene>
    <name evidence="24" type="primary">Hsp60</name>
    <name evidence="24" type="ORF">T4D_16997</name>
</gene>
<dbReference type="NCBIfam" id="NF009489">
    <property type="entry name" value="PRK12851.1"/>
    <property type="match status" value="1"/>
</dbReference>
<comment type="caution">
    <text evidence="24">The sequence shown here is derived from an EMBL/GenBank/DDBJ whole genome shotgun (WGS) entry which is preliminary data.</text>
</comment>
<dbReference type="InterPro" id="IPR018370">
    <property type="entry name" value="Chaperonin_Cpn60_CS"/>
</dbReference>
<dbReference type="FunFam" id="2.40.100.10:FF:000007">
    <property type="entry name" value="Peptidyl-prolyl cis-trans isomerase CWC27 homolog"/>
    <property type="match status" value="1"/>
</dbReference>
<comment type="subunit">
    <text evidence="18">Part of the activated spliceosome B/catalytic step 1 spliceosome, one of the forms of the spliceosome which has a well-formed active site but still cannot catalyze the branching reaction and is composed at least of 52 proteins, the U2, U5 and U6 snRNAs and the pre-mRNA. Recruited during early steps of activated spliceosome B maturation, it is probably one of the first proteins released from this complex as he matures to the spliceosome C complex. Component of the minor spliceosome, which splices U12-type introns.</text>
</comment>
<feature type="domain" description="PPIase cyclophilin-type" evidence="23">
    <location>
        <begin position="1005"/>
        <end position="1152"/>
    </location>
</feature>
<evidence type="ECO:0000256" key="16">
    <source>
        <dbReference type="ARBA" id="ARBA00040027"/>
    </source>
</evidence>
<feature type="coiled-coil region" evidence="20">
    <location>
        <begin position="364"/>
        <end position="391"/>
    </location>
</feature>
<dbReference type="CDD" id="cd01925">
    <property type="entry name" value="cyclophilin_CeCYP16-like"/>
    <property type="match status" value="1"/>
</dbReference>
<evidence type="ECO:0000256" key="1">
    <source>
        <dbReference type="ARBA" id="ARBA00004123"/>
    </source>
</evidence>
<dbReference type="InterPro" id="IPR027413">
    <property type="entry name" value="GROEL-like_equatorial_sf"/>
</dbReference>
<feature type="transmembrane region" description="Helical" evidence="22">
    <location>
        <begin position="884"/>
        <end position="904"/>
    </location>
</feature>
<feature type="transmembrane region" description="Helical" evidence="22">
    <location>
        <begin position="733"/>
        <end position="754"/>
    </location>
</feature>
<evidence type="ECO:0000256" key="7">
    <source>
        <dbReference type="ARBA" id="ARBA00022741"/>
    </source>
</evidence>
<dbReference type="Proteomes" id="UP000054995">
    <property type="component" value="Unassembled WGS sequence"/>
</dbReference>
<dbReference type="GO" id="GO:0042026">
    <property type="term" value="P:protein refolding"/>
    <property type="evidence" value="ECO:0007669"/>
    <property type="project" value="InterPro"/>
</dbReference>
<keyword evidence="25" id="KW-1185">Reference proteome</keyword>
<evidence type="ECO:0000256" key="8">
    <source>
        <dbReference type="ARBA" id="ARBA00022840"/>
    </source>
</evidence>
<protein>
    <recommendedName>
        <fullName evidence="16">Spliceosome-associated protein CWC27 homolog</fullName>
    </recommendedName>
    <alternativeName>
        <fullName evidence="15">Heat shock protein 60</fullName>
    </alternativeName>
    <alternativeName>
        <fullName evidence="17">Probable inactive peptidyl-prolyl cis-trans isomerase CWC27 homolog</fullName>
    </alternativeName>
</protein>
<dbReference type="NCBIfam" id="NF000592">
    <property type="entry name" value="PRK00013.1"/>
    <property type="match status" value="1"/>
</dbReference>
<evidence type="ECO:0000256" key="12">
    <source>
        <dbReference type="ARBA" id="ARBA00023136"/>
    </source>
</evidence>
<dbReference type="FunFam" id="3.50.7.10:FF:000001">
    <property type="entry name" value="60 kDa chaperonin"/>
    <property type="match status" value="1"/>
</dbReference>
<keyword evidence="12 22" id="KW-0472">Membrane</keyword>
<evidence type="ECO:0000256" key="10">
    <source>
        <dbReference type="ARBA" id="ARBA00022989"/>
    </source>
</evidence>
<dbReference type="SUPFAM" id="SSF50891">
    <property type="entry name" value="Cyclophilin-like"/>
    <property type="match status" value="1"/>
</dbReference>
<dbReference type="InterPro" id="IPR029000">
    <property type="entry name" value="Cyclophilin-like_dom_sf"/>
</dbReference>
<dbReference type="InterPro" id="IPR027410">
    <property type="entry name" value="TCP-1-like_intermed_sf"/>
</dbReference>
<evidence type="ECO:0000256" key="11">
    <source>
        <dbReference type="ARBA" id="ARBA00023128"/>
    </source>
</evidence>
<dbReference type="InterPro" id="IPR013057">
    <property type="entry name" value="AA_transpt_TM"/>
</dbReference>
<dbReference type="EMBL" id="JYDT01000120">
    <property type="protein sequence ID" value="KRY84204.1"/>
    <property type="molecule type" value="Genomic_DNA"/>
</dbReference>
<evidence type="ECO:0000256" key="20">
    <source>
        <dbReference type="SAM" id="Coils"/>
    </source>
</evidence>
<dbReference type="InterPro" id="IPR002130">
    <property type="entry name" value="Cyclophilin-type_PPIase_dom"/>
</dbReference>
<dbReference type="Gene3D" id="3.50.7.10">
    <property type="entry name" value="GroEL"/>
    <property type="match status" value="1"/>
</dbReference>
<name>A0A0V1FDZ1_TRIPS</name>
<evidence type="ECO:0000313" key="25">
    <source>
        <dbReference type="Proteomes" id="UP000054995"/>
    </source>
</evidence>
<evidence type="ECO:0000256" key="3">
    <source>
        <dbReference type="ARBA" id="ARBA00004370"/>
    </source>
</evidence>
<keyword evidence="10 22" id="KW-1133">Transmembrane helix</keyword>
<evidence type="ECO:0000256" key="15">
    <source>
        <dbReference type="ARBA" id="ARBA00030005"/>
    </source>
</evidence>
<reference evidence="24 25" key="1">
    <citation type="submission" date="2015-01" db="EMBL/GenBank/DDBJ databases">
        <title>Evolution of Trichinella species and genotypes.</title>
        <authorList>
            <person name="Korhonen P.K."/>
            <person name="Edoardo P."/>
            <person name="Giuseppe L.R."/>
            <person name="Gasser R.B."/>
        </authorList>
    </citation>
    <scope>NUCLEOTIDE SEQUENCE [LARGE SCALE GENOMIC DNA]</scope>
    <source>
        <strain evidence="24">ISS470</strain>
    </source>
</reference>
<evidence type="ECO:0000256" key="22">
    <source>
        <dbReference type="SAM" id="Phobius"/>
    </source>
</evidence>
<dbReference type="Pfam" id="PF00118">
    <property type="entry name" value="Cpn60_TCP1"/>
    <property type="match status" value="1"/>
</dbReference>
<evidence type="ECO:0000259" key="23">
    <source>
        <dbReference type="PROSITE" id="PS50072"/>
    </source>
</evidence>
<evidence type="ECO:0000256" key="2">
    <source>
        <dbReference type="ARBA" id="ARBA00004305"/>
    </source>
</evidence>
<dbReference type="InterPro" id="IPR027409">
    <property type="entry name" value="GroEL-like_apical_dom_sf"/>
</dbReference>
<dbReference type="GO" id="GO:0003755">
    <property type="term" value="F:peptidyl-prolyl cis-trans isomerase activity"/>
    <property type="evidence" value="ECO:0007669"/>
    <property type="project" value="InterPro"/>
</dbReference>
<evidence type="ECO:0000256" key="21">
    <source>
        <dbReference type="SAM" id="MobiDB-lite"/>
    </source>
</evidence>
<keyword evidence="8" id="KW-0067">ATP-binding</keyword>
<feature type="transmembrane region" description="Helical" evidence="22">
    <location>
        <begin position="667"/>
        <end position="688"/>
    </location>
</feature>
<evidence type="ECO:0000256" key="9">
    <source>
        <dbReference type="ARBA" id="ARBA00022946"/>
    </source>
</evidence>
<dbReference type="NCBIfam" id="NF009488">
    <property type="entry name" value="PRK12850.1"/>
    <property type="match status" value="1"/>
</dbReference>
<dbReference type="Gene3D" id="1.10.560.10">
    <property type="entry name" value="GroEL-like equatorial domain"/>
    <property type="match status" value="1"/>
</dbReference>
<dbReference type="PANTHER" id="PTHR45633">
    <property type="entry name" value="60 KDA HEAT SHOCK PROTEIN, MITOCHONDRIAL"/>
    <property type="match status" value="1"/>
</dbReference>
<feature type="transmembrane region" description="Helical" evidence="22">
    <location>
        <begin position="610"/>
        <end position="633"/>
    </location>
</feature>
<proteinExistence type="inferred from homology"/>
<dbReference type="InterPro" id="IPR002423">
    <property type="entry name" value="Cpn60/GroEL/TCP-1"/>
</dbReference>
<dbReference type="SUPFAM" id="SSF52029">
    <property type="entry name" value="GroEL apical domain-like"/>
    <property type="match status" value="1"/>
</dbReference>
<dbReference type="FunFam" id="3.30.260.10:FF:000019">
    <property type="entry name" value="60 kDa heat shock mitochondrial"/>
    <property type="match status" value="1"/>
</dbReference>
<feature type="compositionally biased region" description="Acidic residues" evidence="21">
    <location>
        <begin position="1356"/>
        <end position="1371"/>
    </location>
</feature>
<feature type="transmembrane region" description="Helical" evidence="22">
    <location>
        <begin position="910"/>
        <end position="933"/>
    </location>
</feature>
<evidence type="ECO:0000256" key="14">
    <source>
        <dbReference type="ARBA" id="ARBA00023242"/>
    </source>
</evidence>
<dbReference type="OrthoDB" id="1733909at2759"/>
<dbReference type="NCBIfam" id="TIGR02348">
    <property type="entry name" value="GroEL"/>
    <property type="match status" value="1"/>
</dbReference>
<evidence type="ECO:0000256" key="18">
    <source>
        <dbReference type="ARBA" id="ARBA00046368"/>
    </source>
</evidence>
<comment type="similarity">
    <text evidence="4 19">Belongs to the chaperonin (HSP60) family.</text>
</comment>
<evidence type="ECO:0000256" key="5">
    <source>
        <dbReference type="ARBA" id="ARBA00007365"/>
    </source>
</evidence>
<evidence type="ECO:0000313" key="24">
    <source>
        <dbReference type="EMBL" id="KRY84204.1"/>
    </source>
</evidence>
<dbReference type="Gene3D" id="3.30.260.10">
    <property type="entry name" value="TCP-1-like chaperonin intermediate domain"/>
    <property type="match status" value="1"/>
</dbReference>
<feature type="transmembrane region" description="Helical" evidence="22">
    <location>
        <begin position="708"/>
        <end position="726"/>
    </location>
</feature>
<dbReference type="Gene3D" id="2.40.100.10">
    <property type="entry name" value="Cyclophilin-like"/>
    <property type="match status" value="1"/>
</dbReference>
<keyword evidence="20" id="KW-0175">Coiled coil</keyword>
<comment type="similarity">
    <text evidence="5">Belongs to the cyclophilin-type PPIase family.</text>
</comment>
<feature type="transmembrane region" description="Helical" evidence="22">
    <location>
        <begin position="945"/>
        <end position="963"/>
    </location>
</feature>
<evidence type="ECO:0000256" key="4">
    <source>
        <dbReference type="ARBA" id="ARBA00006607"/>
    </source>
</evidence>
<keyword evidence="9" id="KW-0809">Transit peptide</keyword>
<dbReference type="PROSITE" id="PS50072">
    <property type="entry name" value="CSA_PPIASE_2"/>
    <property type="match status" value="1"/>
</dbReference>
<dbReference type="SUPFAM" id="SSF48592">
    <property type="entry name" value="GroEL equatorial domain-like"/>
    <property type="match status" value="1"/>
</dbReference>
<dbReference type="Pfam" id="PF00160">
    <property type="entry name" value="Pro_isomerase"/>
    <property type="match status" value="1"/>
</dbReference>
<dbReference type="FunFam" id="1.10.560.10:FF:000031">
    <property type="entry name" value="60 kDa heat shock protein, mitochondrial"/>
    <property type="match status" value="1"/>
</dbReference>
<dbReference type="SUPFAM" id="SSF54849">
    <property type="entry name" value="GroEL-intermediate domain like"/>
    <property type="match status" value="1"/>
</dbReference>
<dbReference type="GO" id="GO:0016020">
    <property type="term" value="C:membrane"/>
    <property type="evidence" value="ECO:0007669"/>
    <property type="project" value="UniProtKB-SubCell"/>
</dbReference>
<feature type="transmembrane region" description="Helical" evidence="22">
    <location>
        <begin position="805"/>
        <end position="823"/>
    </location>
</feature>
<keyword evidence="14" id="KW-0539">Nucleus</keyword>
<keyword evidence="24" id="KW-0346">Stress response</keyword>
<evidence type="ECO:0000256" key="19">
    <source>
        <dbReference type="RuleBase" id="RU000418"/>
    </source>
</evidence>
<keyword evidence="13" id="KW-0143">Chaperone</keyword>
<evidence type="ECO:0000256" key="13">
    <source>
        <dbReference type="ARBA" id="ARBA00023186"/>
    </source>
</evidence>
<organism evidence="24 25">
    <name type="scientific">Trichinella pseudospiralis</name>
    <name type="common">Parasitic roundworm</name>
    <dbReference type="NCBI Taxonomy" id="6337"/>
    <lineage>
        <taxon>Eukaryota</taxon>
        <taxon>Metazoa</taxon>
        <taxon>Ecdysozoa</taxon>
        <taxon>Nematoda</taxon>
        <taxon>Enoplea</taxon>
        <taxon>Dorylaimia</taxon>
        <taxon>Trichinellida</taxon>
        <taxon>Trichinellidae</taxon>
        <taxon>Trichinella</taxon>
    </lineage>
</organism>
<keyword evidence="6 22" id="KW-0812">Transmembrane</keyword>